<dbReference type="PANTHER" id="PTHR42919:SF8">
    <property type="entry name" value="N-ALPHA-ACETYLTRANSFERASE 50"/>
    <property type="match status" value="1"/>
</dbReference>
<reference evidence="4 5" key="1">
    <citation type="submission" date="2020-02" db="EMBL/GenBank/DDBJ databases">
        <title>Draft genome sequence of Lactococcus sp. Hs20B0-1.</title>
        <authorList>
            <person name="Noda S."/>
            <person name="Yuki M."/>
            <person name="Ohkuma M."/>
        </authorList>
    </citation>
    <scope>NUCLEOTIDE SEQUENCE [LARGE SCALE GENOMIC DNA]</scope>
    <source>
        <strain evidence="4 5">Hs20B0-1</strain>
    </source>
</reference>
<evidence type="ECO:0000256" key="2">
    <source>
        <dbReference type="ARBA" id="ARBA00023315"/>
    </source>
</evidence>
<dbReference type="EMBL" id="BLLH01000004">
    <property type="protein sequence ID" value="GFH40538.1"/>
    <property type="molecule type" value="Genomic_DNA"/>
</dbReference>
<keyword evidence="2" id="KW-0012">Acyltransferase</keyword>
<dbReference type="PANTHER" id="PTHR42919">
    <property type="entry name" value="N-ALPHA-ACETYLTRANSFERASE"/>
    <property type="match status" value="1"/>
</dbReference>
<sequence length="145" mass="16557">MEIKQTRDTMSDVYFNALKIRNAVFVKEQGVPLSLEIDKDEAYAVHFVLYFDDATPVSTLRILPDDANKSALIQRVATLDGYRGQNYATQLLVFVLEFLESHGFETAFLHAQTQVVEFYKQFGFETYGEPFEDAGMTHLAMKKTV</sequence>
<name>A0A6A0B7U4_9LACT</name>
<keyword evidence="5" id="KW-1185">Reference proteome</keyword>
<dbReference type="InterPro" id="IPR000182">
    <property type="entry name" value="GNAT_dom"/>
</dbReference>
<gene>
    <name evidence="4" type="ORF">Hs20B_09360</name>
</gene>
<evidence type="ECO:0000259" key="3">
    <source>
        <dbReference type="PROSITE" id="PS51186"/>
    </source>
</evidence>
<protein>
    <submittedName>
        <fullName evidence="4">GNAT family acetyltransferase</fullName>
    </submittedName>
</protein>
<evidence type="ECO:0000313" key="5">
    <source>
        <dbReference type="Proteomes" id="UP000475928"/>
    </source>
</evidence>
<comment type="caution">
    <text evidence="4">The sequence shown here is derived from an EMBL/GenBank/DDBJ whole genome shotgun (WGS) entry which is preliminary data.</text>
</comment>
<accession>A0A6A0B7U4</accession>
<evidence type="ECO:0000313" key="4">
    <source>
        <dbReference type="EMBL" id="GFH40538.1"/>
    </source>
</evidence>
<feature type="domain" description="N-acetyltransferase" evidence="3">
    <location>
        <begin position="1"/>
        <end position="145"/>
    </location>
</feature>
<dbReference type="CDD" id="cd04301">
    <property type="entry name" value="NAT_SF"/>
    <property type="match status" value="1"/>
</dbReference>
<dbReference type="RefSeq" id="WP_172356160.1">
    <property type="nucleotide sequence ID" value="NZ_BLLH01000004.1"/>
</dbReference>
<dbReference type="Gene3D" id="3.40.630.30">
    <property type="match status" value="1"/>
</dbReference>
<organism evidence="4 5">
    <name type="scientific">Pseudolactococcus insecticola</name>
    <dbReference type="NCBI Taxonomy" id="2709158"/>
    <lineage>
        <taxon>Bacteria</taxon>
        <taxon>Bacillati</taxon>
        <taxon>Bacillota</taxon>
        <taxon>Bacilli</taxon>
        <taxon>Lactobacillales</taxon>
        <taxon>Streptococcaceae</taxon>
        <taxon>Pseudolactococcus</taxon>
    </lineage>
</organism>
<dbReference type="InterPro" id="IPR051556">
    <property type="entry name" value="N-term/lysine_N-AcTrnsfr"/>
</dbReference>
<dbReference type="PROSITE" id="PS51186">
    <property type="entry name" value="GNAT"/>
    <property type="match status" value="1"/>
</dbReference>
<dbReference type="Pfam" id="PF13673">
    <property type="entry name" value="Acetyltransf_10"/>
    <property type="match status" value="1"/>
</dbReference>
<dbReference type="GO" id="GO:0016747">
    <property type="term" value="F:acyltransferase activity, transferring groups other than amino-acyl groups"/>
    <property type="evidence" value="ECO:0007669"/>
    <property type="project" value="InterPro"/>
</dbReference>
<proteinExistence type="predicted"/>
<evidence type="ECO:0000256" key="1">
    <source>
        <dbReference type="ARBA" id="ARBA00022679"/>
    </source>
</evidence>
<dbReference type="SUPFAM" id="SSF55729">
    <property type="entry name" value="Acyl-CoA N-acyltransferases (Nat)"/>
    <property type="match status" value="1"/>
</dbReference>
<keyword evidence="1 4" id="KW-0808">Transferase</keyword>
<dbReference type="AlphaFoldDB" id="A0A6A0B7U4"/>
<dbReference type="Proteomes" id="UP000475928">
    <property type="component" value="Unassembled WGS sequence"/>
</dbReference>
<dbReference type="InterPro" id="IPR016181">
    <property type="entry name" value="Acyl_CoA_acyltransferase"/>
</dbReference>